<evidence type="ECO:0000256" key="2">
    <source>
        <dbReference type="ARBA" id="ARBA00010393"/>
    </source>
</evidence>
<dbReference type="PANTHER" id="PTHR30473">
    <property type="entry name" value="PROTEIN PHOH"/>
    <property type="match status" value="1"/>
</dbReference>
<comment type="similarity">
    <text evidence="2">Belongs to the PhoH family.</text>
</comment>
<dbReference type="SUPFAM" id="SSF52540">
    <property type="entry name" value="P-loop containing nucleoside triphosphate hydrolases"/>
    <property type="match status" value="1"/>
</dbReference>
<comment type="caution">
    <text evidence="9">The sequence shown here is derived from an EMBL/GenBank/DDBJ whole genome shotgun (WGS) entry which is preliminary data.</text>
</comment>
<feature type="compositionally biased region" description="Polar residues" evidence="7">
    <location>
        <begin position="124"/>
        <end position="133"/>
    </location>
</feature>
<keyword evidence="10" id="KW-1185">Reference proteome</keyword>
<dbReference type="Proteomes" id="UP000643610">
    <property type="component" value="Unassembled WGS sequence"/>
</dbReference>
<dbReference type="PANTHER" id="PTHR30473:SF1">
    <property type="entry name" value="PHOH-LIKE PROTEIN"/>
    <property type="match status" value="1"/>
</dbReference>
<evidence type="ECO:0000256" key="4">
    <source>
        <dbReference type="ARBA" id="ARBA00022741"/>
    </source>
</evidence>
<reference evidence="9 10" key="1">
    <citation type="submission" date="2020-08" db="EMBL/GenBank/DDBJ databases">
        <title>Novel species isolated from subtropical streams in China.</title>
        <authorList>
            <person name="Lu H."/>
        </authorList>
    </citation>
    <scope>NUCLEOTIDE SEQUENCE [LARGE SCALE GENOMIC DNA]</scope>
    <source>
        <strain evidence="9 10">KCTC 52442</strain>
    </source>
</reference>
<gene>
    <name evidence="9" type="ORF">H8K33_08990</name>
</gene>
<dbReference type="InterPro" id="IPR027417">
    <property type="entry name" value="P-loop_NTPase"/>
</dbReference>
<dbReference type="EMBL" id="JACOFU010000003">
    <property type="protein sequence ID" value="MBC3831641.1"/>
    <property type="molecule type" value="Genomic_DNA"/>
</dbReference>
<accession>A0ABR6XQ61</accession>
<dbReference type="InterPro" id="IPR003714">
    <property type="entry name" value="PhoH"/>
</dbReference>
<name>A0ABR6XQ61_9BURK</name>
<keyword evidence="4" id="KW-0547">Nucleotide-binding</keyword>
<evidence type="ECO:0000256" key="5">
    <source>
        <dbReference type="ARBA" id="ARBA00022840"/>
    </source>
</evidence>
<evidence type="ECO:0000313" key="9">
    <source>
        <dbReference type="EMBL" id="MBC3831641.1"/>
    </source>
</evidence>
<evidence type="ECO:0000313" key="10">
    <source>
        <dbReference type="Proteomes" id="UP000643610"/>
    </source>
</evidence>
<keyword evidence="5" id="KW-0067">ATP-binding</keyword>
<evidence type="ECO:0000256" key="3">
    <source>
        <dbReference type="ARBA" id="ARBA00022490"/>
    </source>
</evidence>
<dbReference type="Gene3D" id="3.40.50.300">
    <property type="entry name" value="P-loop containing nucleotide triphosphate hydrolases"/>
    <property type="match status" value="1"/>
</dbReference>
<dbReference type="RefSeq" id="WP_186890683.1">
    <property type="nucleotide sequence ID" value="NZ_JACOFU010000003.1"/>
</dbReference>
<evidence type="ECO:0000256" key="6">
    <source>
        <dbReference type="ARBA" id="ARBA00039970"/>
    </source>
</evidence>
<protein>
    <recommendedName>
        <fullName evidence="6">PhoH-like protein</fullName>
    </recommendedName>
</protein>
<evidence type="ECO:0000256" key="1">
    <source>
        <dbReference type="ARBA" id="ARBA00004496"/>
    </source>
</evidence>
<evidence type="ECO:0000259" key="8">
    <source>
        <dbReference type="Pfam" id="PF02562"/>
    </source>
</evidence>
<dbReference type="Pfam" id="PF02562">
    <property type="entry name" value="PhoH"/>
    <property type="match status" value="1"/>
</dbReference>
<feature type="region of interest" description="Disordered" evidence="7">
    <location>
        <begin position="96"/>
        <end position="133"/>
    </location>
</feature>
<sequence length="392" mass="43694">MKTKTPVPVLYFVPQPLDNLRLAHLCGPLDENLRQISAALDLSIFRRGEKFIVSGHNAEKGLELLEKFYAQAKKIITIDEVQLALVEQRAASSLKKTAETGFAPDEESESGLEEVKPVKRRSTKATTKAGTPSKNTLKEIAPVEVEEAIESPILKTRRSDLRGRTPHQNTYIKSILEHDICFGIGPAGTGKTYLAVACAVDALERDAVKRIVLTRPAVEAGERLGFLPGDLAQKVDPYLRPLYDALYDLLGFDRTQKMFEKQVIEIAPLAYMRGRTLNHSFIILDEAQNTTPEQMKMFLTRIGFGSKAVVTGDVTQIDLQRHQKSGLVDACQVLRSVRGIAFNQFTSVDVVRHPLVGRIVDAYEEATQHQDQQDAEIVSLKHATAMNKPRRR</sequence>
<proteinExistence type="inferred from homology"/>
<comment type="subcellular location">
    <subcellularLocation>
        <location evidence="1">Cytoplasm</location>
    </subcellularLocation>
</comment>
<keyword evidence="3" id="KW-0963">Cytoplasm</keyword>
<feature type="domain" description="PhoH-like protein" evidence="8">
    <location>
        <begin position="161"/>
        <end position="364"/>
    </location>
</feature>
<organism evidence="9 10">
    <name type="scientific">Undibacterium amnicola</name>
    <dbReference type="NCBI Taxonomy" id="1834038"/>
    <lineage>
        <taxon>Bacteria</taxon>
        <taxon>Pseudomonadati</taxon>
        <taxon>Pseudomonadota</taxon>
        <taxon>Betaproteobacteria</taxon>
        <taxon>Burkholderiales</taxon>
        <taxon>Oxalobacteraceae</taxon>
        <taxon>Undibacterium</taxon>
    </lineage>
</organism>
<evidence type="ECO:0000256" key="7">
    <source>
        <dbReference type="SAM" id="MobiDB-lite"/>
    </source>
</evidence>
<dbReference type="InterPro" id="IPR051451">
    <property type="entry name" value="PhoH2-like"/>
</dbReference>